<evidence type="ECO:0000313" key="2">
    <source>
        <dbReference type="EMBL" id="CAB4139713.1"/>
    </source>
</evidence>
<sequence length="274" mass="31425">MEEKAKAREKPDQDKPEGDSEVAVTDVANLPLWSEDMRRLPNEIMRSALFNAGNKKQPRVYFETVDIAVLFEGRISYRGQELRQDDETVWLQLIHLAKGKTLGQVVEFTPYAFCKAIGWPISNRSYERLRDCLSRMQATSLAVYSKRLNGGVSLSMIPIFRWQDDKKTTLKKYQVQIPKELVQLFGDVHYTQVEWAQRLALPVGIATWLHGYYASHKEPYPVKIETLAKGAGILTEKNFKIRQLIKSGLDNLVDVGFLKSWEIVGDLVHVTREN</sequence>
<dbReference type="EMBL" id="LR796365">
    <property type="protein sequence ID" value="CAB4139713.1"/>
    <property type="molecule type" value="Genomic_DNA"/>
</dbReference>
<gene>
    <name evidence="3" type="ORF">UFOVP1607_17</name>
    <name evidence="2" type="ORF">UFOVP352_45</name>
</gene>
<dbReference type="InterPro" id="IPR010751">
    <property type="entry name" value="TrfA"/>
</dbReference>
<feature type="compositionally biased region" description="Basic and acidic residues" evidence="1">
    <location>
        <begin position="1"/>
        <end position="18"/>
    </location>
</feature>
<protein>
    <submittedName>
        <fullName evidence="3">Plasmid replication initiator protein TrfA</fullName>
    </submittedName>
</protein>
<evidence type="ECO:0000313" key="3">
    <source>
        <dbReference type="EMBL" id="CAB4218383.1"/>
    </source>
</evidence>
<proteinExistence type="predicted"/>
<dbReference type="Pfam" id="PF07042">
    <property type="entry name" value="TrfA"/>
    <property type="match status" value="1"/>
</dbReference>
<reference evidence="3" key="1">
    <citation type="submission" date="2020-05" db="EMBL/GenBank/DDBJ databases">
        <authorList>
            <person name="Chiriac C."/>
            <person name="Salcher M."/>
            <person name="Ghai R."/>
            <person name="Kavagutti S V."/>
        </authorList>
    </citation>
    <scope>NUCLEOTIDE SEQUENCE</scope>
</reference>
<feature type="region of interest" description="Disordered" evidence="1">
    <location>
        <begin position="1"/>
        <end position="22"/>
    </location>
</feature>
<organism evidence="3">
    <name type="scientific">uncultured Caudovirales phage</name>
    <dbReference type="NCBI Taxonomy" id="2100421"/>
    <lineage>
        <taxon>Viruses</taxon>
        <taxon>Duplodnaviria</taxon>
        <taxon>Heunggongvirae</taxon>
        <taxon>Uroviricota</taxon>
        <taxon>Caudoviricetes</taxon>
        <taxon>Peduoviridae</taxon>
        <taxon>Maltschvirus</taxon>
        <taxon>Maltschvirus maltsch</taxon>
    </lineage>
</organism>
<dbReference type="EMBL" id="LR797466">
    <property type="protein sequence ID" value="CAB4218383.1"/>
    <property type="molecule type" value="Genomic_DNA"/>
</dbReference>
<accession>A0A6J5SSH1</accession>
<name>A0A6J5SSH1_9CAUD</name>
<evidence type="ECO:0000256" key="1">
    <source>
        <dbReference type="SAM" id="MobiDB-lite"/>
    </source>
</evidence>